<dbReference type="FunFam" id="2.70.150.10:FF:000020">
    <property type="entry name" value="Copper-exporting P-type ATPase A"/>
    <property type="match status" value="1"/>
</dbReference>
<dbReference type="InterPro" id="IPR023298">
    <property type="entry name" value="ATPase_P-typ_TM_dom_sf"/>
</dbReference>
<evidence type="ECO:0000256" key="9">
    <source>
        <dbReference type="ARBA" id="ARBA00022741"/>
    </source>
</evidence>
<dbReference type="NCBIfam" id="TIGR01511">
    <property type="entry name" value="ATPase-IB1_Cu"/>
    <property type="match status" value="1"/>
</dbReference>
<evidence type="ECO:0000256" key="6">
    <source>
        <dbReference type="ARBA" id="ARBA00022692"/>
    </source>
</evidence>
<evidence type="ECO:0000256" key="7">
    <source>
        <dbReference type="ARBA" id="ARBA00022723"/>
    </source>
</evidence>
<dbReference type="SFLD" id="SFLDG00002">
    <property type="entry name" value="C1.7:_P-type_atpase_like"/>
    <property type="match status" value="1"/>
</dbReference>
<keyword evidence="11 18" id="KW-0067">ATP-binding</keyword>
<evidence type="ECO:0000256" key="3">
    <source>
        <dbReference type="ARBA" id="ARBA00012517"/>
    </source>
</evidence>
<sequence>MSDVIELRRKSDAPTTGPERLSVAVAGMTCASCVGHVEKAIGKLPGVTGVAVNLATNRADVTFAGVSDPGAVVQAVESAGYEVPETEAEIGVAGMTCASCVGHVEKALSKVAGVTAATVNLATERASIRYRSGAVTLEDLESAIRGAGYELRRVVDEGSSIDREALVREQELDSLRRSLLLAAVLALPVFILEMGSHLVPAVHDFVMTRIGMQTSWLIQFALTTLILFGPGLRFFQKGIPAILRGTPDMNSLVTLGTSAAWGYSLVATFAPHVLPSGTANVYYEAAAVIVALILLGRYLEAKAKGRTSEAIKRLVGLQAKTARVVRDGAALEVALADVRAGDIVQVRPGERVPVDGEVVDGSSWVDESMITGEPAPVAKAAGAAVVGGTINKAGAFTFRATKVGGDTVLAQIIRMVEQAQGSKLPIQAMVDKVTAWFVPAVMGIAGLTFLIWLIVGPDPALTFALVNAVAVLIIACPCAMGLATPTSIMVGTGRAAELGVLFRKGEALQTLRDVTVIALDKTGTLTKGRPELTDLEPAAGFGRVEVLALVASVESQSEHPIAEAIVAAANARGLDAPSPAAFEAIPGYGVSAKVGGREVQVGADRFMTRLGHNVSAFAAKARELGTAGKSPLYAAIDGKLAAVIAVADPVKDTTPEAIRALHALGLKVAMITGDNQATADAVARTLGIDEVVGEVLPDGKVDAIHRLRAGGRKVAFVGDGINDAPALAEADVGLAIGTGTDVAIESADVVLMSGDLRGVVNAIALSKATIRNIQQNLFWAFGYNAALIPVAAGVLYPLNGTLLSPVFAAGAMALSSVFVLSNALRLKAFRPVIAADKGKEGEAA</sequence>
<feature type="transmembrane region" description="Helical" evidence="18">
    <location>
        <begin position="255"/>
        <end position="274"/>
    </location>
</feature>
<dbReference type="PROSITE" id="PS50846">
    <property type="entry name" value="HMA_2"/>
    <property type="match status" value="2"/>
</dbReference>
<keyword evidence="21" id="KW-1185">Reference proteome</keyword>
<dbReference type="GO" id="GO:0005507">
    <property type="term" value="F:copper ion binding"/>
    <property type="evidence" value="ECO:0007669"/>
    <property type="project" value="InterPro"/>
</dbReference>
<evidence type="ECO:0000256" key="10">
    <source>
        <dbReference type="ARBA" id="ARBA00022796"/>
    </source>
</evidence>
<dbReference type="CDD" id="cd02094">
    <property type="entry name" value="P-type_ATPase_Cu-like"/>
    <property type="match status" value="1"/>
</dbReference>
<evidence type="ECO:0000313" key="21">
    <source>
        <dbReference type="Proteomes" id="UP000198339"/>
    </source>
</evidence>
<dbReference type="GO" id="GO:0140581">
    <property type="term" value="F:P-type monovalent copper transporter activity"/>
    <property type="evidence" value="ECO:0007669"/>
    <property type="project" value="UniProtKB-EC"/>
</dbReference>
<evidence type="ECO:0000256" key="17">
    <source>
        <dbReference type="ARBA" id="ARBA00023136"/>
    </source>
</evidence>
<dbReference type="PRINTS" id="PR00119">
    <property type="entry name" value="CATATPASE"/>
</dbReference>
<evidence type="ECO:0000256" key="11">
    <source>
        <dbReference type="ARBA" id="ARBA00022840"/>
    </source>
</evidence>
<dbReference type="FunFam" id="3.30.70.100:FF:000005">
    <property type="entry name" value="Copper-exporting P-type ATPase A"/>
    <property type="match status" value="1"/>
</dbReference>
<dbReference type="InterPro" id="IPR059000">
    <property type="entry name" value="ATPase_P-type_domA"/>
</dbReference>
<keyword evidence="12" id="KW-0460">Magnesium</keyword>
<dbReference type="EC" id="7.2.2.8" evidence="3"/>
<dbReference type="OrthoDB" id="9813266at2"/>
<dbReference type="Pfam" id="PF00403">
    <property type="entry name" value="HMA"/>
    <property type="match status" value="2"/>
</dbReference>
<feature type="transmembrane region" description="Helical" evidence="18">
    <location>
        <begin position="461"/>
        <end position="484"/>
    </location>
</feature>
<feature type="transmembrane region" description="Helical" evidence="18">
    <location>
        <begin position="178"/>
        <end position="196"/>
    </location>
</feature>
<dbReference type="InterPro" id="IPR001757">
    <property type="entry name" value="P_typ_ATPase"/>
</dbReference>
<organism evidence="20 21">
    <name type="scientific">Sphingopyxis indica</name>
    <dbReference type="NCBI Taxonomy" id="436663"/>
    <lineage>
        <taxon>Bacteria</taxon>
        <taxon>Pseudomonadati</taxon>
        <taxon>Pseudomonadota</taxon>
        <taxon>Alphaproteobacteria</taxon>
        <taxon>Sphingomonadales</taxon>
        <taxon>Sphingomonadaceae</taxon>
        <taxon>Sphingopyxis</taxon>
    </lineage>
</organism>
<dbReference type="RefSeq" id="WP_089216915.1">
    <property type="nucleotide sequence ID" value="NZ_FZPA01000013.1"/>
</dbReference>
<dbReference type="SFLD" id="SFLDF00027">
    <property type="entry name" value="p-type_atpase"/>
    <property type="match status" value="1"/>
</dbReference>
<dbReference type="SUPFAM" id="SSF81653">
    <property type="entry name" value="Calcium ATPase, transduction domain A"/>
    <property type="match status" value="1"/>
</dbReference>
<evidence type="ECO:0000256" key="14">
    <source>
        <dbReference type="ARBA" id="ARBA00022989"/>
    </source>
</evidence>
<dbReference type="NCBIfam" id="TIGR01494">
    <property type="entry name" value="ATPase_P-type"/>
    <property type="match status" value="1"/>
</dbReference>
<protein>
    <recommendedName>
        <fullName evidence="3">P-type Cu(+) transporter</fullName>
        <ecNumber evidence="3">7.2.2.8</ecNumber>
    </recommendedName>
</protein>
<feature type="transmembrane region" description="Helical" evidence="18">
    <location>
        <begin position="280"/>
        <end position="299"/>
    </location>
</feature>
<gene>
    <name evidence="20" type="ORF">SAMN06295955_11357</name>
</gene>
<dbReference type="InterPro" id="IPR027256">
    <property type="entry name" value="P-typ_ATPase_IB"/>
</dbReference>
<dbReference type="AlphaFoldDB" id="A0A239KAY2"/>
<dbReference type="Proteomes" id="UP000198339">
    <property type="component" value="Unassembled WGS sequence"/>
</dbReference>
<evidence type="ECO:0000313" key="20">
    <source>
        <dbReference type="EMBL" id="SNT14938.1"/>
    </source>
</evidence>
<dbReference type="Gene3D" id="2.70.150.10">
    <property type="entry name" value="Calcium-transporting ATPase, cytoplasmic transduction domain A"/>
    <property type="match status" value="1"/>
</dbReference>
<evidence type="ECO:0000256" key="5">
    <source>
        <dbReference type="ARBA" id="ARBA00022475"/>
    </source>
</evidence>
<keyword evidence="9 18" id="KW-0547">Nucleotide-binding</keyword>
<dbReference type="PROSITE" id="PS00154">
    <property type="entry name" value="ATPASE_E1_E2"/>
    <property type="match status" value="1"/>
</dbReference>
<feature type="domain" description="HMA" evidence="19">
    <location>
        <begin position="19"/>
        <end position="84"/>
    </location>
</feature>
<evidence type="ECO:0000256" key="4">
    <source>
        <dbReference type="ARBA" id="ARBA00022448"/>
    </source>
</evidence>
<dbReference type="InterPro" id="IPR036412">
    <property type="entry name" value="HAD-like_sf"/>
</dbReference>
<evidence type="ECO:0000256" key="1">
    <source>
        <dbReference type="ARBA" id="ARBA00004651"/>
    </source>
</evidence>
<keyword evidence="4" id="KW-0813">Transport</keyword>
<dbReference type="Gene3D" id="3.40.50.1000">
    <property type="entry name" value="HAD superfamily/HAD-like"/>
    <property type="match status" value="1"/>
</dbReference>
<evidence type="ECO:0000256" key="16">
    <source>
        <dbReference type="ARBA" id="ARBA00023065"/>
    </source>
</evidence>
<keyword evidence="15" id="KW-0186">Copper</keyword>
<dbReference type="InterPro" id="IPR036163">
    <property type="entry name" value="HMA_dom_sf"/>
</dbReference>
<feature type="transmembrane region" description="Helical" evidence="18">
    <location>
        <begin position="216"/>
        <end position="235"/>
    </location>
</feature>
<dbReference type="PRINTS" id="PR00943">
    <property type="entry name" value="CUATPASE"/>
</dbReference>
<keyword evidence="7 18" id="KW-0479">Metal-binding</keyword>
<feature type="transmembrane region" description="Helical" evidence="18">
    <location>
        <begin position="433"/>
        <end position="455"/>
    </location>
</feature>
<evidence type="ECO:0000256" key="8">
    <source>
        <dbReference type="ARBA" id="ARBA00022737"/>
    </source>
</evidence>
<dbReference type="SUPFAM" id="SSF56784">
    <property type="entry name" value="HAD-like"/>
    <property type="match status" value="1"/>
</dbReference>
<dbReference type="GO" id="GO:0060003">
    <property type="term" value="P:copper ion export"/>
    <property type="evidence" value="ECO:0007669"/>
    <property type="project" value="UniProtKB-ARBA"/>
</dbReference>
<dbReference type="InterPro" id="IPR006122">
    <property type="entry name" value="HMA_Cu_ion-bd"/>
</dbReference>
<dbReference type="GO" id="GO:0055070">
    <property type="term" value="P:copper ion homeostasis"/>
    <property type="evidence" value="ECO:0007669"/>
    <property type="project" value="TreeGrafter"/>
</dbReference>
<keyword evidence="6 18" id="KW-0812">Transmembrane</keyword>
<evidence type="ECO:0000256" key="18">
    <source>
        <dbReference type="RuleBase" id="RU362081"/>
    </source>
</evidence>
<proteinExistence type="inferred from homology"/>
<evidence type="ECO:0000256" key="2">
    <source>
        <dbReference type="ARBA" id="ARBA00006024"/>
    </source>
</evidence>
<keyword evidence="14 18" id="KW-1133">Transmembrane helix</keyword>
<dbReference type="PANTHER" id="PTHR43520:SF8">
    <property type="entry name" value="P-TYPE CU(+) TRANSPORTER"/>
    <property type="match status" value="1"/>
</dbReference>
<comment type="subcellular location">
    <subcellularLocation>
        <location evidence="1">Cell membrane</location>
        <topology evidence="1">Multi-pass membrane protein</topology>
    </subcellularLocation>
</comment>
<dbReference type="InterPro" id="IPR044492">
    <property type="entry name" value="P_typ_ATPase_HD_dom"/>
</dbReference>
<dbReference type="EMBL" id="FZPA01000013">
    <property type="protein sequence ID" value="SNT14938.1"/>
    <property type="molecule type" value="Genomic_DNA"/>
</dbReference>
<feature type="domain" description="HMA" evidence="19">
    <location>
        <begin position="86"/>
        <end position="152"/>
    </location>
</feature>
<dbReference type="NCBIfam" id="TIGR01525">
    <property type="entry name" value="ATPase-IB_hvy"/>
    <property type="match status" value="1"/>
</dbReference>
<dbReference type="Gene3D" id="3.30.70.100">
    <property type="match status" value="2"/>
</dbReference>
<dbReference type="Pfam" id="PF00702">
    <property type="entry name" value="Hydrolase"/>
    <property type="match status" value="1"/>
</dbReference>
<evidence type="ECO:0000256" key="13">
    <source>
        <dbReference type="ARBA" id="ARBA00022967"/>
    </source>
</evidence>
<dbReference type="InterPro" id="IPR018303">
    <property type="entry name" value="ATPase_P-typ_P_site"/>
</dbReference>
<dbReference type="InterPro" id="IPR023299">
    <property type="entry name" value="ATPase_P-typ_cyto_dom_N"/>
</dbReference>
<dbReference type="Gene3D" id="3.40.1110.10">
    <property type="entry name" value="Calcium-transporting ATPase, cytoplasmic domain N"/>
    <property type="match status" value="1"/>
</dbReference>
<reference evidence="20 21" key="1">
    <citation type="submission" date="2017-06" db="EMBL/GenBank/DDBJ databases">
        <authorList>
            <person name="Kim H.J."/>
            <person name="Triplett B.A."/>
        </authorList>
    </citation>
    <scope>NUCLEOTIDE SEQUENCE [LARGE SCALE GENOMIC DNA]</scope>
    <source>
        <strain evidence="20 21">DS15</strain>
    </source>
</reference>
<evidence type="ECO:0000259" key="19">
    <source>
        <dbReference type="PROSITE" id="PS50846"/>
    </source>
</evidence>
<accession>A0A239KAY2</accession>
<keyword evidence="8" id="KW-0677">Repeat</keyword>
<dbReference type="InterPro" id="IPR008250">
    <property type="entry name" value="ATPase_P-typ_transduc_dom_A_sf"/>
</dbReference>
<dbReference type="GO" id="GO:0016887">
    <property type="term" value="F:ATP hydrolysis activity"/>
    <property type="evidence" value="ECO:0007669"/>
    <property type="project" value="InterPro"/>
</dbReference>
<dbReference type="CDD" id="cd00371">
    <property type="entry name" value="HMA"/>
    <property type="match status" value="2"/>
</dbReference>
<name>A0A239KAY2_9SPHN</name>
<dbReference type="InterPro" id="IPR023214">
    <property type="entry name" value="HAD_sf"/>
</dbReference>
<keyword evidence="17 18" id="KW-0472">Membrane</keyword>
<keyword evidence="5 18" id="KW-1003">Cell membrane</keyword>
<dbReference type="InterPro" id="IPR017969">
    <property type="entry name" value="Heavy-metal-associated_CS"/>
</dbReference>
<comment type="similarity">
    <text evidence="2 18">Belongs to the cation transport ATPase (P-type) (TC 3.A.3) family. Type IB subfamily.</text>
</comment>
<keyword evidence="16" id="KW-0406">Ion transport</keyword>
<keyword evidence="13" id="KW-1278">Translocase</keyword>
<dbReference type="SFLD" id="SFLDS00003">
    <property type="entry name" value="Haloacid_Dehalogenase"/>
    <property type="match status" value="1"/>
</dbReference>
<dbReference type="SUPFAM" id="SSF81665">
    <property type="entry name" value="Calcium ATPase, transmembrane domain M"/>
    <property type="match status" value="1"/>
</dbReference>
<dbReference type="PANTHER" id="PTHR43520">
    <property type="entry name" value="ATP7, ISOFORM B"/>
    <property type="match status" value="1"/>
</dbReference>
<dbReference type="SUPFAM" id="SSF55008">
    <property type="entry name" value="HMA, heavy metal-associated domain"/>
    <property type="match status" value="2"/>
</dbReference>
<dbReference type="PROSITE" id="PS01047">
    <property type="entry name" value="HMA_1"/>
    <property type="match status" value="2"/>
</dbReference>
<evidence type="ECO:0000256" key="15">
    <source>
        <dbReference type="ARBA" id="ARBA00023008"/>
    </source>
</evidence>
<dbReference type="GO" id="GO:0043682">
    <property type="term" value="F:P-type divalent copper transporter activity"/>
    <property type="evidence" value="ECO:0007669"/>
    <property type="project" value="TreeGrafter"/>
</dbReference>
<dbReference type="FunFam" id="3.30.70.100:FF:000001">
    <property type="entry name" value="ATPase copper transporting beta"/>
    <property type="match status" value="1"/>
</dbReference>
<feature type="transmembrane region" description="Helical" evidence="18">
    <location>
        <begin position="777"/>
        <end position="796"/>
    </location>
</feature>
<feature type="transmembrane region" description="Helical" evidence="18">
    <location>
        <begin position="802"/>
        <end position="820"/>
    </location>
</feature>
<dbReference type="Pfam" id="PF00122">
    <property type="entry name" value="E1-E2_ATPase"/>
    <property type="match status" value="1"/>
</dbReference>
<keyword evidence="10" id="KW-0187">Copper transport</keyword>
<dbReference type="InterPro" id="IPR006121">
    <property type="entry name" value="HMA_dom"/>
</dbReference>
<dbReference type="NCBIfam" id="TIGR00003">
    <property type="entry name" value="copper ion binding protein"/>
    <property type="match status" value="2"/>
</dbReference>
<dbReference type="GO" id="GO:0005886">
    <property type="term" value="C:plasma membrane"/>
    <property type="evidence" value="ECO:0007669"/>
    <property type="project" value="UniProtKB-SubCell"/>
</dbReference>
<dbReference type="GO" id="GO:0005524">
    <property type="term" value="F:ATP binding"/>
    <property type="evidence" value="ECO:0007669"/>
    <property type="project" value="UniProtKB-UniRule"/>
</dbReference>
<evidence type="ECO:0000256" key="12">
    <source>
        <dbReference type="ARBA" id="ARBA00022842"/>
    </source>
</evidence>